<accession>A0A2M6K871</accession>
<dbReference type="InterPro" id="IPR027417">
    <property type="entry name" value="P-loop_NTPase"/>
</dbReference>
<sequence>MDNNSLIKRNIFPLILDHLSDKEITVIIGPRQVGKTTLLDQIRIFLIQKQKKDPKLLPYFNLDLTKDLSLFSRQENVINFIKDRRSRSEKMYLFIDEVQRIANAGKFLKGIYDLKLGIKIIATGSSSLEIKSKIQEPLTGRKKIFQLMPLNFSEYANFKNPVIYKIAKNKERISEYDSTEWKKLINDFAVYGGYPRVVIEKNVNKKVDILEELHNSYLEKDIVNFLKINKIISFNKLVSLLAAQAGGLLNINQLAKDTAVEAKTLNYYLTVLENTFIIKLIRPFFTNSKKELIKMPKVYFFDSGLRNFSLARFGNLDERVDKGETFENLVASELLKIIKPPHSLAFWRSLQKAEVDFIIRKGNGKIIPIEVKAQSMDKINISRGYQSFLKKYKPAQAFIVNYDRQAEKQSGGARLSLITLSNIEKILIN</sequence>
<reference evidence="2 3" key="1">
    <citation type="submission" date="2017-09" db="EMBL/GenBank/DDBJ databases">
        <title>Depth-based differentiation of microbial function through sediment-hosted aquifers and enrichment of novel symbionts in the deep terrestrial subsurface.</title>
        <authorList>
            <person name="Probst A.J."/>
            <person name="Ladd B."/>
            <person name="Jarett J.K."/>
            <person name="Geller-Mcgrath D.E."/>
            <person name="Sieber C.M."/>
            <person name="Emerson J.B."/>
            <person name="Anantharaman K."/>
            <person name="Thomas B.C."/>
            <person name="Malmstrom R."/>
            <person name="Stieglmeier M."/>
            <person name="Klingl A."/>
            <person name="Woyke T."/>
            <person name="Ryan C.M."/>
            <person name="Banfield J.F."/>
        </authorList>
    </citation>
    <scope>NUCLEOTIDE SEQUENCE [LARGE SCALE GENOMIC DNA]</scope>
    <source>
        <strain evidence="2">CG11_big_fil_rev_8_21_14_0_20_39_10</strain>
    </source>
</reference>
<dbReference type="Gene3D" id="3.40.50.300">
    <property type="entry name" value="P-loop containing nucleotide triphosphate hydrolases"/>
    <property type="match status" value="1"/>
</dbReference>
<dbReference type="AlphaFoldDB" id="A0A2M6K871"/>
<gene>
    <name evidence="2" type="ORF">COV49_04405</name>
</gene>
<dbReference type="Proteomes" id="UP000230869">
    <property type="component" value="Unassembled WGS sequence"/>
</dbReference>
<dbReference type="InterPro" id="IPR041682">
    <property type="entry name" value="AAA_14"/>
</dbReference>
<dbReference type="Pfam" id="PF13173">
    <property type="entry name" value="AAA_14"/>
    <property type="match status" value="1"/>
</dbReference>
<dbReference type="InterPro" id="IPR025420">
    <property type="entry name" value="DUF4143"/>
</dbReference>
<dbReference type="InterPro" id="IPR003593">
    <property type="entry name" value="AAA+_ATPase"/>
</dbReference>
<feature type="domain" description="AAA+ ATPase" evidence="1">
    <location>
        <begin position="21"/>
        <end position="149"/>
    </location>
</feature>
<proteinExistence type="predicted"/>
<evidence type="ECO:0000313" key="2">
    <source>
        <dbReference type="EMBL" id="PIR12744.1"/>
    </source>
</evidence>
<evidence type="ECO:0000313" key="3">
    <source>
        <dbReference type="Proteomes" id="UP000230869"/>
    </source>
</evidence>
<dbReference type="PANTHER" id="PTHR43566">
    <property type="entry name" value="CONSERVED PROTEIN"/>
    <property type="match status" value="1"/>
</dbReference>
<dbReference type="PANTHER" id="PTHR43566:SF1">
    <property type="entry name" value="AAA+ ATPASE DOMAIN-CONTAINING PROTEIN"/>
    <property type="match status" value="1"/>
</dbReference>
<evidence type="ECO:0000259" key="1">
    <source>
        <dbReference type="SMART" id="SM00382"/>
    </source>
</evidence>
<comment type="caution">
    <text evidence="2">The sequence shown here is derived from an EMBL/GenBank/DDBJ whole genome shotgun (WGS) entry which is preliminary data.</text>
</comment>
<name>A0A2M6K871_9BACT</name>
<dbReference type="SUPFAM" id="SSF52540">
    <property type="entry name" value="P-loop containing nucleoside triphosphate hydrolases"/>
    <property type="match status" value="1"/>
</dbReference>
<dbReference type="Pfam" id="PF13635">
    <property type="entry name" value="DUF4143"/>
    <property type="match status" value="1"/>
</dbReference>
<protein>
    <submittedName>
        <fullName evidence="2">ATPase</fullName>
    </submittedName>
</protein>
<organism evidence="2 3">
    <name type="scientific">Candidatus Falkowbacteria bacterium CG11_big_fil_rev_8_21_14_0_20_39_10</name>
    <dbReference type="NCBI Taxonomy" id="1974570"/>
    <lineage>
        <taxon>Bacteria</taxon>
        <taxon>Candidatus Falkowiibacteriota</taxon>
    </lineage>
</organism>
<dbReference type="EMBL" id="PCWW01000073">
    <property type="protein sequence ID" value="PIR12744.1"/>
    <property type="molecule type" value="Genomic_DNA"/>
</dbReference>
<dbReference type="SMART" id="SM00382">
    <property type="entry name" value="AAA"/>
    <property type="match status" value="1"/>
</dbReference>